<evidence type="ECO:0000256" key="2">
    <source>
        <dbReference type="SAM" id="SignalP"/>
    </source>
</evidence>
<dbReference type="PROSITE" id="PS51257">
    <property type="entry name" value="PROKAR_LIPOPROTEIN"/>
    <property type="match status" value="1"/>
</dbReference>
<evidence type="ECO:0000313" key="4">
    <source>
        <dbReference type="Proteomes" id="UP001596303"/>
    </source>
</evidence>
<sequence>MRSGFRGLFLSVLAAPLLVGACASVREPELKSAPLTTSTVYSGTSSMRETIVTTPGQQVYICAQPMPDAAFDFGENGGFALNLVNIGSGAEAGSEGEESQEQELSGRTPGVLQTRELLYRLCEFSRNHDLSTDVALQLYERNLQIIEKIATNESRNTKVAIGDTVSSQALSEAMVSGAAAALSSQASSKHRSDDDADDTYDDDYEDNDGDDSDDDDDGDDDSSSSSDPVDPFANVQMKD</sequence>
<comment type="caution">
    <text evidence="3">The sequence shown here is derived from an EMBL/GenBank/DDBJ whole genome shotgun (WGS) entry which is preliminary data.</text>
</comment>
<accession>A0ABW1S6G8</accession>
<keyword evidence="2" id="KW-0732">Signal</keyword>
<feature type="region of interest" description="Disordered" evidence="1">
    <location>
        <begin position="183"/>
        <end position="239"/>
    </location>
</feature>
<protein>
    <submittedName>
        <fullName evidence="3">Uncharacterized protein</fullName>
    </submittedName>
</protein>
<feature type="compositionally biased region" description="Acidic residues" evidence="1">
    <location>
        <begin position="194"/>
        <end position="222"/>
    </location>
</feature>
<keyword evidence="4" id="KW-1185">Reference proteome</keyword>
<gene>
    <name evidence="3" type="ORF">ACFQDM_02860</name>
</gene>
<dbReference type="EMBL" id="JBHSSW010000003">
    <property type="protein sequence ID" value="MFC6196997.1"/>
    <property type="molecule type" value="Genomic_DNA"/>
</dbReference>
<proteinExistence type="predicted"/>
<feature type="chain" id="PRO_5045732176" evidence="2">
    <location>
        <begin position="24"/>
        <end position="239"/>
    </location>
</feature>
<name>A0ABW1S6G8_9PROT</name>
<evidence type="ECO:0000256" key="1">
    <source>
        <dbReference type="SAM" id="MobiDB-lite"/>
    </source>
</evidence>
<reference evidence="4" key="1">
    <citation type="journal article" date="2019" name="Int. J. Syst. Evol. Microbiol.">
        <title>The Global Catalogue of Microorganisms (GCM) 10K type strain sequencing project: providing services to taxonomists for standard genome sequencing and annotation.</title>
        <authorList>
            <consortium name="The Broad Institute Genomics Platform"/>
            <consortium name="The Broad Institute Genome Sequencing Center for Infectious Disease"/>
            <person name="Wu L."/>
            <person name="Ma J."/>
        </authorList>
    </citation>
    <scope>NUCLEOTIDE SEQUENCE [LARGE SCALE GENOMIC DNA]</scope>
    <source>
        <strain evidence="4">CGMCC-1.15741</strain>
    </source>
</reference>
<feature type="signal peptide" evidence="2">
    <location>
        <begin position="1"/>
        <end position="23"/>
    </location>
</feature>
<dbReference type="RefSeq" id="WP_377375183.1">
    <property type="nucleotide sequence ID" value="NZ_JBHSSW010000003.1"/>
</dbReference>
<feature type="region of interest" description="Disordered" evidence="1">
    <location>
        <begin position="90"/>
        <end position="109"/>
    </location>
</feature>
<dbReference type="Proteomes" id="UP001596303">
    <property type="component" value="Unassembled WGS sequence"/>
</dbReference>
<evidence type="ECO:0000313" key="3">
    <source>
        <dbReference type="EMBL" id="MFC6196997.1"/>
    </source>
</evidence>
<organism evidence="3 4">
    <name type="scientific">Ponticaulis profundi</name>
    <dbReference type="NCBI Taxonomy" id="2665222"/>
    <lineage>
        <taxon>Bacteria</taxon>
        <taxon>Pseudomonadati</taxon>
        <taxon>Pseudomonadota</taxon>
        <taxon>Alphaproteobacteria</taxon>
        <taxon>Hyphomonadales</taxon>
        <taxon>Hyphomonadaceae</taxon>
        <taxon>Ponticaulis</taxon>
    </lineage>
</organism>